<feature type="region of interest" description="Disordered" evidence="1">
    <location>
        <begin position="137"/>
        <end position="174"/>
    </location>
</feature>
<evidence type="ECO:0000313" key="2">
    <source>
        <dbReference type="EMBL" id="MDT0449950.1"/>
    </source>
</evidence>
<evidence type="ECO:0000313" key="3">
    <source>
        <dbReference type="Proteomes" id="UP001180531"/>
    </source>
</evidence>
<gene>
    <name evidence="2" type="ORF">RM609_12845</name>
</gene>
<protein>
    <submittedName>
        <fullName evidence="2">Uncharacterized protein</fullName>
    </submittedName>
</protein>
<dbReference type="RefSeq" id="WP_311610534.1">
    <property type="nucleotide sequence ID" value="NZ_JAVRFI010000006.1"/>
</dbReference>
<dbReference type="Proteomes" id="UP001180531">
    <property type="component" value="Unassembled WGS sequence"/>
</dbReference>
<proteinExistence type="predicted"/>
<name>A0ABU2SM35_9ACTN</name>
<reference evidence="2" key="1">
    <citation type="submission" date="2024-05" db="EMBL/GenBank/DDBJ databases">
        <title>30 novel species of actinomycetes from the DSMZ collection.</title>
        <authorList>
            <person name="Nouioui I."/>
        </authorList>
    </citation>
    <scope>NUCLEOTIDE SEQUENCE</scope>
    <source>
        <strain evidence="2">DSM 40473</strain>
    </source>
</reference>
<keyword evidence="3" id="KW-1185">Reference proteome</keyword>
<feature type="region of interest" description="Disordered" evidence="1">
    <location>
        <begin position="1"/>
        <end position="24"/>
    </location>
</feature>
<accession>A0ABU2SM35</accession>
<dbReference type="EMBL" id="JAVRFI010000006">
    <property type="protein sequence ID" value="MDT0449950.1"/>
    <property type="molecule type" value="Genomic_DNA"/>
</dbReference>
<comment type="caution">
    <text evidence="2">The sequence shown here is derived from an EMBL/GenBank/DDBJ whole genome shotgun (WGS) entry which is preliminary data.</text>
</comment>
<feature type="region of interest" description="Disordered" evidence="1">
    <location>
        <begin position="99"/>
        <end position="123"/>
    </location>
</feature>
<evidence type="ECO:0000256" key="1">
    <source>
        <dbReference type="SAM" id="MobiDB-lite"/>
    </source>
</evidence>
<sequence length="174" mass="19964">MLTQAREVAVADEEPQEPAQAPVNAVRGRAEEILNSPPPKTPTAWYSGPEPPVWMTAPEITYDGAGRPAGWIDNAPYREWELRRGRAAYEVLREDERDRLRSVSQHEDVRPWSGYQDHASEDHANDVINHLRNRLTVKQREERGMTGHWGRPLPPPPKDDLPEAECSWQPWAYE</sequence>
<feature type="compositionally biased region" description="Basic and acidic residues" evidence="1">
    <location>
        <begin position="99"/>
        <end position="110"/>
    </location>
</feature>
<organism evidence="2 3">
    <name type="scientific">Streptomyces hesseae</name>
    <dbReference type="NCBI Taxonomy" id="3075519"/>
    <lineage>
        <taxon>Bacteria</taxon>
        <taxon>Bacillati</taxon>
        <taxon>Actinomycetota</taxon>
        <taxon>Actinomycetes</taxon>
        <taxon>Kitasatosporales</taxon>
        <taxon>Streptomycetaceae</taxon>
        <taxon>Streptomyces</taxon>
    </lineage>
</organism>